<name>A0A502CPP2_9MICO</name>
<keyword evidence="2" id="KW-0255">Endonuclease</keyword>
<dbReference type="InterPro" id="IPR003615">
    <property type="entry name" value="HNH_nuc"/>
</dbReference>
<dbReference type="SMART" id="SM00507">
    <property type="entry name" value="HNHc"/>
    <property type="match status" value="1"/>
</dbReference>
<feature type="domain" description="HNH nuclease" evidence="1">
    <location>
        <begin position="357"/>
        <end position="409"/>
    </location>
</feature>
<keyword evidence="3" id="KW-1185">Reference proteome</keyword>
<evidence type="ECO:0000259" key="1">
    <source>
        <dbReference type="SMART" id="SM00507"/>
    </source>
</evidence>
<dbReference type="EMBL" id="RCZM01000005">
    <property type="protein sequence ID" value="TPG14868.1"/>
    <property type="molecule type" value="Genomic_DNA"/>
</dbReference>
<sequence length="451" mass="47466">MWYGGVSVVASSVGVMEGNLTVEQRREQIAAAREALAGFDGSLWQVPGGGGGGGGGLAGLLGEVDALGAMCEAAKVSIVAEAMERGETSEGAAAMTLTQWVRHHAPSTRAGGAGQLVAVAQEFGKPVNAPVVLAIRSGVLPVRSAAVVLAEADRLRPLLVEGAQPHVLAGLIEMAAQHGPRGCRMVRPALLARYGQDGELQTQQDVARRFVSLSQPVEDGTGTAEYRLVLDVEGKAVLEAALGPLSAPRPVQGDRDLRSCDQRRGEALVTLVRRAVAAGEQVGTNPKAQLVVTMDWESLVAGVRGAGVTVGGSDTGTILAPETVRRLACDASVVPVLLGSEGEVLDQGRAVRFFTPAQTRRLWLRDGGCTYPGCSMPPHWTDAHHLVHWADFGTSDLGNAALLCERHHTIVHSRRYAGQVVHGDAGERVEWDRTLGSYDQLLARRAAKEPA</sequence>
<dbReference type="CDD" id="cd00085">
    <property type="entry name" value="HNHc"/>
    <property type="match status" value="1"/>
</dbReference>
<keyword evidence="2" id="KW-0540">Nuclease</keyword>
<protein>
    <submittedName>
        <fullName evidence="2">HNH endonuclease</fullName>
    </submittedName>
</protein>
<dbReference type="Pfam" id="PF02720">
    <property type="entry name" value="DUF222"/>
    <property type="match status" value="1"/>
</dbReference>
<organism evidence="2 3">
    <name type="scientific">Pedococcus bigeumensis</name>
    <dbReference type="NCBI Taxonomy" id="433644"/>
    <lineage>
        <taxon>Bacteria</taxon>
        <taxon>Bacillati</taxon>
        <taxon>Actinomycetota</taxon>
        <taxon>Actinomycetes</taxon>
        <taxon>Micrococcales</taxon>
        <taxon>Intrasporangiaceae</taxon>
        <taxon>Pedococcus</taxon>
    </lineage>
</organism>
<dbReference type="OrthoDB" id="5177627at2"/>
<evidence type="ECO:0000313" key="3">
    <source>
        <dbReference type="Proteomes" id="UP000317722"/>
    </source>
</evidence>
<dbReference type="GO" id="GO:0004519">
    <property type="term" value="F:endonuclease activity"/>
    <property type="evidence" value="ECO:0007669"/>
    <property type="project" value="UniProtKB-KW"/>
</dbReference>
<accession>A0A502CPP2</accession>
<dbReference type="InterPro" id="IPR003870">
    <property type="entry name" value="DUF222"/>
</dbReference>
<dbReference type="AlphaFoldDB" id="A0A502CPP2"/>
<dbReference type="Proteomes" id="UP000317722">
    <property type="component" value="Unassembled WGS sequence"/>
</dbReference>
<dbReference type="Gene3D" id="1.10.30.50">
    <property type="match status" value="1"/>
</dbReference>
<gene>
    <name evidence="2" type="ORF">EAH86_15035</name>
</gene>
<keyword evidence="2" id="KW-0378">Hydrolase</keyword>
<proteinExistence type="predicted"/>
<reference evidence="2 3" key="1">
    <citation type="journal article" date="2019" name="Environ. Microbiol.">
        <title>Species interactions and distinct microbial communities in high Arctic permafrost affected cryosols are associated with the CH4 and CO2 gas fluxes.</title>
        <authorList>
            <person name="Altshuler I."/>
            <person name="Hamel J."/>
            <person name="Turney S."/>
            <person name="Magnuson E."/>
            <person name="Levesque R."/>
            <person name="Greer C."/>
            <person name="Whyte L.G."/>
        </authorList>
    </citation>
    <scope>NUCLEOTIDE SEQUENCE [LARGE SCALE GENOMIC DNA]</scope>
    <source>
        <strain evidence="2 3">S9.3A</strain>
    </source>
</reference>
<evidence type="ECO:0000313" key="2">
    <source>
        <dbReference type="EMBL" id="TPG14868.1"/>
    </source>
</evidence>
<comment type="caution">
    <text evidence="2">The sequence shown here is derived from an EMBL/GenBank/DDBJ whole genome shotgun (WGS) entry which is preliminary data.</text>
</comment>